<evidence type="ECO:0000259" key="7">
    <source>
        <dbReference type="Pfam" id="PF00816"/>
    </source>
</evidence>
<dbReference type="EMBL" id="JAGEMX010000005">
    <property type="protein sequence ID" value="MBO1831487.1"/>
    <property type="molecule type" value="Genomic_DNA"/>
</dbReference>
<feature type="domain" description="DNA-binding protein H-NS-like C-terminal" evidence="7">
    <location>
        <begin position="66"/>
        <end position="97"/>
    </location>
</feature>
<evidence type="ECO:0000256" key="1">
    <source>
        <dbReference type="ARBA" id="ARBA00004453"/>
    </source>
</evidence>
<name>A0A1E3FIQ1_9BURK</name>
<dbReference type="Pfam" id="PF00816">
    <property type="entry name" value="Histone_HNS"/>
    <property type="match status" value="1"/>
</dbReference>
<proteinExistence type="inferred from homology"/>
<dbReference type="Proteomes" id="UP000664048">
    <property type="component" value="Unassembled WGS sequence"/>
</dbReference>
<evidence type="ECO:0000313" key="10">
    <source>
        <dbReference type="EMBL" id="WFN23015.1"/>
    </source>
</evidence>
<evidence type="ECO:0000313" key="11">
    <source>
        <dbReference type="Proteomes" id="UP000611459"/>
    </source>
</evidence>
<evidence type="ECO:0000256" key="5">
    <source>
        <dbReference type="SAM" id="Coils"/>
    </source>
</evidence>
<dbReference type="EMBL" id="JAENIB010000012">
    <property type="protein sequence ID" value="MBK1933265.1"/>
    <property type="molecule type" value="Genomic_DNA"/>
</dbReference>
<dbReference type="InterPro" id="IPR027444">
    <property type="entry name" value="H-NS_C_dom"/>
</dbReference>
<dbReference type="EMBL" id="CP090642">
    <property type="protein sequence ID" value="WFN23015.1"/>
    <property type="molecule type" value="Genomic_DNA"/>
</dbReference>
<keyword evidence="5" id="KW-0175">Coiled coil</keyword>
<sequence length="102" mass="11470">MSGYRELKAQADELMKRVEEARLAELEVVIQEVRNRIAEYGLTASQIFGRPGGPGKRGARGTVSEPRYRDPKTGATWNGRGREPGWIKGGRRERFLIERNAG</sequence>
<evidence type="ECO:0000313" key="13">
    <source>
        <dbReference type="Proteomes" id="UP001220209"/>
    </source>
</evidence>
<dbReference type="GO" id="GO:0009295">
    <property type="term" value="C:nucleoid"/>
    <property type="evidence" value="ECO:0007669"/>
    <property type="project" value="UniProtKB-SubCell"/>
</dbReference>
<dbReference type="GeneID" id="93195182"/>
<dbReference type="SUPFAM" id="SSF81273">
    <property type="entry name" value="H-NS histone-like proteins"/>
    <property type="match status" value="1"/>
</dbReference>
<dbReference type="PANTHER" id="PTHR38097:SF2">
    <property type="entry name" value="DNA-BINDING PROTEIN STPA"/>
    <property type="match status" value="1"/>
</dbReference>
<dbReference type="Proteomes" id="UP001220209">
    <property type="component" value="Chromosome 3"/>
</dbReference>
<evidence type="ECO:0000256" key="2">
    <source>
        <dbReference type="ARBA" id="ARBA00010610"/>
    </source>
</evidence>
<comment type="similarity">
    <text evidence="2">Belongs to the histone-like protein H-NS family.</text>
</comment>
<keyword evidence="4" id="KW-0238">DNA-binding</keyword>
<feature type="region of interest" description="Disordered" evidence="6">
    <location>
        <begin position="48"/>
        <end position="84"/>
    </location>
</feature>
<dbReference type="AlphaFoldDB" id="A0A1E3FIQ1"/>
<reference evidence="9 12" key="2">
    <citation type="submission" date="2021-03" db="EMBL/GenBank/DDBJ databases">
        <title>Clinical course, treatment and visual outcome of an outbreak of Burkholderia contaminans endophthalmitis following cataract surgery.</title>
        <authorList>
            <person name="Lind C."/>
            <person name="Olsen K."/>
            <person name="Angelsen N.K."/>
            <person name="Krefting E.A."/>
            <person name="Fossen K."/>
            <person name="Gravningen K."/>
            <person name="Depoorter E."/>
            <person name="Vandamme P."/>
            <person name="Bertelsen G."/>
        </authorList>
    </citation>
    <scope>NUCLEOTIDE SEQUENCE [LARGE SCALE GENOMIC DNA]</scope>
    <source>
        <strain evidence="9 12">51242556</strain>
    </source>
</reference>
<feature type="coiled-coil region" evidence="5">
    <location>
        <begin position="4"/>
        <end position="43"/>
    </location>
</feature>
<gene>
    <name evidence="9" type="ORF">J4M89_19115</name>
    <name evidence="8" type="ORF">JIN94_25570</name>
    <name evidence="10" type="ORF">LXE91_34280</name>
</gene>
<dbReference type="Proteomes" id="UP000611459">
    <property type="component" value="Unassembled WGS sequence"/>
</dbReference>
<evidence type="ECO:0000313" key="12">
    <source>
        <dbReference type="Proteomes" id="UP000664048"/>
    </source>
</evidence>
<dbReference type="GO" id="GO:0003677">
    <property type="term" value="F:DNA binding"/>
    <property type="evidence" value="ECO:0007669"/>
    <property type="project" value="UniProtKB-KW"/>
</dbReference>
<evidence type="ECO:0000313" key="8">
    <source>
        <dbReference type="EMBL" id="MBK1933265.1"/>
    </source>
</evidence>
<accession>A0A1E3FIQ1</accession>
<dbReference type="PANTHER" id="PTHR38097">
    <property type="match status" value="1"/>
</dbReference>
<evidence type="ECO:0000256" key="3">
    <source>
        <dbReference type="ARBA" id="ARBA00022490"/>
    </source>
</evidence>
<keyword evidence="12" id="KW-1185">Reference proteome</keyword>
<organism evidence="8 11">
    <name type="scientific">Burkholderia contaminans</name>
    <dbReference type="NCBI Taxonomy" id="488447"/>
    <lineage>
        <taxon>Bacteria</taxon>
        <taxon>Pseudomonadati</taxon>
        <taxon>Pseudomonadota</taxon>
        <taxon>Betaproteobacteria</taxon>
        <taxon>Burkholderiales</taxon>
        <taxon>Burkholderiaceae</taxon>
        <taxon>Burkholderia</taxon>
        <taxon>Burkholderia cepacia complex</taxon>
    </lineage>
</organism>
<dbReference type="Gene3D" id="4.10.430.30">
    <property type="match status" value="1"/>
</dbReference>
<dbReference type="RefSeq" id="WP_039355719.1">
    <property type="nucleotide sequence ID" value="NZ_AP018359.1"/>
</dbReference>
<reference evidence="8" key="1">
    <citation type="submission" date="2021-01" db="EMBL/GenBank/DDBJ databases">
        <title>Outbreak of Burkholderia contaminns endophthalmitis traced to a clinical ventilation system.</title>
        <authorList>
            <person name="Lipuma J."/>
            <person name="Spilker T."/>
            <person name="Kratholm J."/>
        </authorList>
    </citation>
    <scope>NUCLEOTIDE SEQUENCE</scope>
    <source>
        <strain evidence="8">HI4954</strain>
    </source>
</reference>
<reference evidence="10 13" key="3">
    <citation type="submission" date="2021-12" db="EMBL/GenBank/DDBJ databases">
        <title>Genomic and phenotypic characterization of three Burkholderia contaminans isolates recovered from different sources.</title>
        <authorList>
            <person name="Lopez De Volder A."/>
            <person name="Fan Y."/>
            <person name="Nunvar J."/>
            <person name="Herrera T."/>
            <person name="Timp W."/>
            <person name="Degrossi J."/>
        </authorList>
    </citation>
    <scope>NUCLEOTIDE SEQUENCE [LARGE SCALE GENOMIC DNA]</scope>
    <source>
        <strain evidence="10 13">LMG 23361</strain>
    </source>
</reference>
<evidence type="ECO:0000256" key="6">
    <source>
        <dbReference type="SAM" id="MobiDB-lite"/>
    </source>
</evidence>
<keyword evidence="3" id="KW-0963">Cytoplasm</keyword>
<evidence type="ECO:0000313" key="9">
    <source>
        <dbReference type="EMBL" id="MBO1831487.1"/>
    </source>
</evidence>
<protein>
    <submittedName>
        <fullName evidence="8">H-NS histone family protein</fullName>
    </submittedName>
</protein>
<dbReference type="OrthoDB" id="5297879at2"/>
<evidence type="ECO:0000256" key="4">
    <source>
        <dbReference type="ARBA" id="ARBA00023125"/>
    </source>
</evidence>
<comment type="subcellular location">
    <subcellularLocation>
        <location evidence="1">Cytoplasm</location>
        <location evidence="1">Nucleoid</location>
    </subcellularLocation>
</comment>